<dbReference type="EMBL" id="NVUL01000070">
    <property type="protein sequence ID" value="PCI75659.1"/>
    <property type="molecule type" value="Genomic_DNA"/>
</dbReference>
<dbReference type="InterPro" id="IPR009057">
    <property type="entry name" value="Homeodomain-like_sf"/>
</dbReference>
<name>A0A2A4X0R8_9GAMM</name>
<dbReference type="SUPFAM" id="SSF46689">
    <property type="entry name" value="Homeodomain-like"/>
    <property type="match status" value="1"/>
</dbReference>
<dbReference type="PROSITE" id="PS00041">
    <property type="entry name" value="HTH_ARAC_FAMILY_1"/>
    <property type="match status" value="1"/>
</dbReference>
<keyword evidence="3" id="KW-0804">Transcription</keyword>
<evidence type="ECO:0000259" key="5">
    <source>
        <dbReference type="PROSITE" id="PS01124"/>
    </source>
</evidence>
<keyword evidence="1" id="KW-0805">Transcription regulation</keyword>
<reference evidence="7" key="1">
    <citation type="submission" date="2017-08" db="EMBL/GenBank/DDBJ databases">
        <title>A dynamic microbial community with high functional redundancy inhabits the cold, oxic subseafloor aquifer.</title>
        <authorList>
            <person name="Tully B.J."/>
            <person name="Wheat C.G."/>
            <person name="Glazer B.T."/>
            <person name="Huber J.A."/>
        </authorList>
    </citation>
    <scope>NUCLEOTIDE SEQUENCE [LARGE SCALE GENOMIC DNA]</scope>
</reference>
<feature type="transmembrane region" description="Helical" evidence="4">
    <location>
        <begin position="38"/>
        <end position="58"/>
    </location>
</feature>
<proteinExistence type="predicted"/>
<keyword evidence="4" id="KW-0812">Transmembrane</keyword>
<gene>
    <name evidence="6" type="ORF">COB20_12380</name>
</gene>
<dbReference type="InterPro" id="IPR018062">
    <property type="entry name" value="HTH_AraC-typ_CS"/>
</dbReference>
<dbReference type="PANTHER" id="PTHR43280:SF29">
    <property type="entry name" value="ARAC-FAMILY TRANSCRIPTIONAL REGULATOR"/>
    <property type="match status" value="1"/>
</dbReference>
<keyword evidence="2" id="KW-0238">DNA-binding</keyword>
<evidence type="ECO:0000256" key="4">
    <source>
        <dbReference type="SAM" id="Phobius"/>
    </source>
</evidence>
<dbReference type="Pfam" id="PF12833">
    <property type="entry name" value="HTH_18"/>
    <property type="match status" value="1"/>
</dbReference>
<sequence length="365" mass="40801">MPNPLFLFTAQIIAMLSVLLLAAGYLKAEPRAESARVFALMAVFIIFYLLNGMAGQHIDPQFQLDLSRWQLIIQIGVNTIPGLFMIYCFLIFQEQQKFPILLIIAFATQVVLDSMLSGMSFYSSAGIGSGSLAFLSTCMDVMTLAFVASAMYWTLKGWRADLVDDRRILRWFIIGVQGALIFSVVFVENFLLDGDSSSYATAQATIVSSIAVLAMGMLLVAMRFDYVSLSNVIRKVAELTEETEPECRAPFDKDSFNTVFKGGKLYREAGLTISMLAKKLNLPEYRLRAFIHKQLGYRNFNAMLHKYRIEDAADALADKDKPNVPVLTIALSVGYQSITPFNNAFRQIMGVTPSEYRKREIAAQS</sequence>
<feature type="transmembrane region" description="Helical" evidence="4">
    <location>
        <begin position="167"/>
        <end position="187"/>
    </location>
</feature>
<evidence type="ECO:0000256" key="1">
    <source>
        <dbReference type="ARBA" id="ARBA00023015"/>
    </source>
</evidence>
<feature type="transmembrane region" description="Helical" evidence="4">
    <location>
        <begin position="99"/>
        <end position="122"/>
    </location>
</feature>
<comment type="caution">
    <text evidence="6">The sequence shown here is derived from an EMBL/GenBank/DDBJ whole genome shotgun (WGS) entry which is preliminary data.</text>
</comment>
<protein>
    <recommendedName>
        <fullName evidence="5">HTH araC/xylS-type domain-containing protein</fullName>
    </recommendedName>
</protein>
<evidence type="ECO:0000313" key="6">
    <source>
        <dbReference type="EMBL" id="PCI75659.1"/>
    </source>
</evidence>
<dbReference type="Proteomes" id="UP000218767">
    <property type="component" value="Unassembled WGS sequence"/>
</dbReference>
<organism evidence="6 7">
    <name type="scientific">SAR86 cluster bacterium</name>
    <dbReference type="NCBI Taxonomy" id="2030880"/>
    <lineage>
        <taxon>Bacteria</taxon>
        <taxon>Pseudomonadati</taxon>
        <taxon>Pseudomonadota</taxon>
        <taxon>Gammaproteobacteria</taxon>
        <taxon>SAR86 cluster</taxon>
    </lineage>
</organism>
<dbReference type="GO" id="GO:0003700">
    <property type="term" value="F:DNA-binding transcription factor activity"/>
    <property type="evidence" value="ECO:0007669"/>
    <property type="project" value="InterPro"/>
</dbReference>
<accession>A0A2A4X0R8</accession>
<dbReference type="PROSITE" id="PS01124">
    <property type="entry name" value="HTH_ARAC_FAMILY_2"/>
    <property type="match status" value="1"/>
</dbReference>
<feature type="transmembrane region" description="Helical" evidence="4">
    <location>
        <begin position="70"/>
        <end position="92"/>
    </location>
</feature>
<evidence type="ECO:0000256" key="2">
    <source>
        <dbReference type="ARBA" id="ARBA00023125"/>
    </source>
</evidence>
<feature type="transmembrane region" description="Helical" evidence="4">
    <location>
        <begin position="199"/>
        <end position="221"/>
    </location>
</feature>
<dbReference type="PRINTS" id="PR00032">
    <property type="entry name" value="HTHARAC"/>
</dbReference>
<feature type="transmembrane region" description="Helical" evidence="4">
    <location>
        <begin position="6"/>
        <end position="26"/>
    </location>
</feature>
<dbReference type="GO" id="GO:0043565">
    <property type="term" value="F:sequence-specific DNA binding"/>
    <property type="evidence" value="ECO:0007669"/>
    <property type="project" value="InterPro"/>
</dbReference>
<dbReference type="PANTHER" id="PTHR43280">
    <property type="entry name" value="ARAC-FAMILY TRANSCRIPTIONAL REGULATOR"/>
    <property type="match status" value="1"/>
</dbReference>
<dbReference type="InterPro" id="IPR018060">
    <property type="entry name" value="HTH_AraC"/>
</dbReference>
<feature type="transmembrane region" description="Helical" evidence="4">
    <location>
        <begin position="134"/>
        <end position="155"/>
    </location>
</feature>
<evidence type="ECO:0000313" key="7">
    <source>
        <dbReference type="Proteomes" id="UP000218767"/>
    </source>
</evidence>
<dbReference type="AlphaFoldDB" id="A0A2A4X0R8"/>
<keyword evidence="4" id="KW-1133">Transmembrane helix</keyword>
<keyword evidence="4" id="KW-0472">Membrane</keyword>
<dbReference type="InterPro" id="IPR020449">
    <property type="entry name" value="Tscrpt_reg_AraC-type_HTH"/>
</dbReference>
<dbReference type="SMART" id="SM00342">
    <property type="entry name" value="HTH_ARAC"/>
    <property type="match status" value="1"/>
</dbReference>
<feature type="domain" description="HTH araC/xylS-type" evidence="5">
    <location>
        <begin position="265"/>
        <end position="359"/>
    </location>
</feature>
<evidence type="ECO:0000256" key="3">
    <source>
        <dbReference type="ARBA" id="ARBA00023163"/>
    </source>
</evidence>
<dbReference type="Gene3D" id="1.10.10.60">
    <property type="entry name" value="Homeodomain-like"/>
    <property type="match status" value="1"/>
</dbReference>